<dbReference type="Proteomes" id="UP001171606">
    <property type="component" value="Unassembled WGS sequence"/>
</dbReference>
<keyword evidence="4" id="KW-1185">Reference proteome</keyword>
<sequence length="277" mass="30876">MPAVAVALLAFVGLVVSFTAVWMTQLHSRNAGMIDPVWAATLGGVAVFVAALATGPALNRALVAAGGGIWGLRLARHLWRRNRGQPEDPRYRQFRRQWGDAAPHRMFWLFQLQALISMLLSIAFFIPAYSAEAPSRFAIAAAVAIWIAAVAGETAADRQLKRFLADPDHGGQVCRAGWWRYSRHPNYFFECVHWLAYTALATGMPWGWLTLIPPVLMAWLLLKVSGLPLLEARLVQTRPGYRDYMRTTSAIVPWPPRPAPRSSPTRTNHPEDRSTRS</sequence>
<feature type="transmembrane region" description="Helical" evidence="2">
    <location>
        <begin position="36"/>
        <end position="55"/>
    </location>
</feature>
<proteinExistence type="predicted"/>
<dbReference type="Gene3D" id="1.20.120.1630">
    <property type="match status" value="1"/>
</dbReference>
<feature type="compositionally biased region" description="Basic and acidic residues" evidence="1">
    <location>
        <begin position="268"/>
        <end position="277"/>
    </location>
</feature>
<evidence type="ECO:0000256" key="1">
    <source>
        <dbReference type="SAM" id="MobiDB-lite"/>
    </source>
</evidence>
<dbReference type="PANTHER" id="PTHR32251:SF17">
    <property type="entry name" value="STEROID 5-ALPHA REDUCTASE C-TERMINAL DOMAIN-CONTAINING PROTEIN"/>
    <property type="match status" value="1"/>
</dbReference>
<accession>A0ABT8P575</accession>
<dbReference type="EMBL" id="JAUJSQ010000001">
    <property type="protein sequence ID" value="MDN7930096.1"/>
    <property type="molecule type" value="Genomic_DNA"/>
</dbReference>
<feature type="transmembrane region" description="Helical" evidence="2">
    <location>
        <begin position="137"/>
        <end position="156"/>
    </location>
</feature>
<feature type="transmembrane region" description="Helical" evidence="2">
    <location>
        <begin position="215"/>
        <end position="235"/>
    </location>
</feature>
<dbReference type="PANTHER" id="PTHR32251">
    <property type="entry name" value="3-OXO-5-ALPHA-STEROID 4-DEHYDROGENASE"/>
    <property type="match status" value="1"/>
</dbReference>
<feature type="transmembrane region" description="Helical" evidence="2">
    <location>
        <begin position="106"/>
        <end position="131"/>
    </location>
</feature>
<gene>
    <name evidence="3" type="ORF">QZM52_02190</name>
</gene>
<evidence type="ECO:0000256" key="2">
    <source>
        <dbReference type="SAM" id="Phobius"/>
    </source>
</evidence>
<feature type="region of interest" description="Disordered" evidence="1">
    <location>
        <begin position="252"/>
        <end position="277"/>
    </location>
</feature>
<keyword evidence="2" id="KW-0812">Transmembrane</keyword>
<dbReference type="InterPro" id="IPR010721">
    <property type="entry name" value="UstE-like"/>
</dbReference>
<reference evidence="3" key="1">
    <citation type="submission" date="2023-07" db="EMBL/GenBank/DDBJ databases">
        <title>A collection of bacterial strains from the Burkholderia cepacia Research Laboratory and Repository.</title>
        <authorList>
            <person name="Lipuma J."/>
            <person name="Spilker T."/>
            <person name="Caverly L."/>
        </authorList>
    </citation>
    <scope>NUCLEOTIDE SEQUENCE</scope>
    <source>
        <strain evidence="3">AU42020</strain>
    </source>
</reference>
<keyword evidence="2" id="KW-1133">Transmembrane helix</keyword>
<organism evidence="3 4">
    <name type="scientific">Burkholderia metallica</name>
    <dbReference type="NCBI Taxonomy" id="488729"/>
    <lineage>
        <taxon>Bacteria</taxon>
        <taxon>Pseudomonadati</taxon>
        <taxon>Pseudomonadota</taxon>
        <taxon>Betaproteobacteria</taxon>
        <taxon>Burkholderiales</taxon>
        <taxon>Burkholderiaceae</taxon>
        <taxon>Burkholderia</taxon>
        <taxon>Burkholderia cepacia complex</taxon>
    </lineage>
</organism>
<feature type="transmembrane region" description="Helical" evidence="2">
    <location>
        <begin position="6"/>
        <end position="24"/>
    </location>
</feature>
<name>A0ABT8P575_9BURK</name>
<keyword evidence="2" id="KW-0472">Membrane</keyword>
<comment type="caution">
    <text evidence="3">The sequence shown here is derived from an EMBL/GenBank/DDBJ whole genome shotgun (WGS) entry which is preliminary data.</text>
</comment>
<evidence type="ECO:0000313" key="4">
    <source>
        <dbReference type="Proteomes" id="UP001171606"/>
    </source>
</evidence>
<protein>
    <submittedName>
        <fullName evidence="3">DUF1295 domain-containing protein</fullName>
    </submittedName>
</protein>
<dbReference type="RefSeq" id="WP_226242585.1">
    <property type="nucleotide sequence ID" value="NZ_JAIZQJ010000007.1"/>
</dbReference>
<dbReference type="PROSITE" id="PS50244">
    <property type="entry name" value="S5A_REDUCTASE"/>
    <property type="match status" value="1"/>
</dbReference>
<dbReference type="Pfam" id="PF06966">
    <property type="entry name" value="DUF1295"/>
    <property type="match status" value="1"/>
</dbReference>
<evidence type="ECO:0000313" key="3">
    <source>
        <dbReference type="EMBL" id="MDN7930096.1"/>
    </source>
</evidence>